<evidence type="ECO:0000256" key="3">
    <source>
        <dbReference type="ARBA" id="ARBA00011738"/>
    </source>
</evidence>
<dbReference type="GO" id="GO:0006817">
    <property type="term" value="P:phosphate ion transport"/>
    <property type="evidence" value="ECO:0007669"/>
    <property type="project" value="UniProtKB-KW"/>
</dbReference>
<protein>
    <recommendedName>
        <fullName evidence="7">Phosphate-specific transport system accessory protein PhoU</fullName>
    </recommendedName>
</protein>
<dbReference type="EMBL" id="AZGB01000029">
    <property type="protein sequence ID" value="KRM04386.1"/>
    <property type="molecule type" value="Genomic_DNA"/>
</dbReference>
<evidence type="ECO:0000256" key="7">
    <source>
        <dbReference type="PIRNR" id="PIRNR003107"/>
    </source>
</evidence>
<feature type="domain" description="PhoU" evidence="8">
    <location>
        <begin position="120"/>
        <end position="205"/>
    </location>
</feature>
<dbReference type="Proteomes" id="UP000051451">
    <property type="component" value="Unassembled WGS sequence"/>
</dbReference>
<evidence type="ECO:0000256" key="2">
    <source>
        <dbReference type="ARBA" id="ARBA00008107"/>
    </source>
</evidence>
<dbReference type="RefSeq" id="WP_057872680.1">
    <property type="nucleotide sequence ID" value="NZ_AZGB01000029.1"/>
</dbReference>
<keyword evidence="5 7" id="KW-0963">Cytoplasm</keyword>
<dbReference type="PANTHER" id="PTHR42930">
    <property type="entry name" value="PHOSPHATE-SPECIFIC TRANSPORT SYSTEM ACCESSORY PROTEIN PHOU"/>
    <property type="match status" value="1"/>
</dbReference>
<dbReference type="STRING" id="1423750.FC89_GL002329"/>
<name>A0A0R1VG10_9LACO</name>
<dbReference type="GO" id="GO:0030643">
    <property type="term" value="P:intracellular phosphate ion homeostasis"/>
    <property type="evidence" value="ECO:0007669"/>
    <property type="project" value="InterPro"/>
</dbReference>
<organism evidence="9 10">
    <name type="scientific">Liquorilactobacillus ghanensis DSM 18630</name>
    <dbReference type="NCBI Taxonomy" id="1423750"/>
    <lineage>
        <taxon>Bacteria</taxon>
        <taxon>Bacillati</taxon>
        <taxon>Bacillota</taxon>
        <taxon>Bacilli</taxon>
        <taxon>Lactobacillales</taxon>
        <taxon>Lactobacillaceae</taxon>
        <taxon>Liquorilactobacillus</taxon>
    </lineage>
</organism>
<dbReference type="PANTHER" id="PTHR42930:SF3">
    <property type="entry name" value="PHOSPHATE-SPECIFIC TRANSPORT SYSTEM ACCESSORY PROTEIN PHOU"/>
    <property type="match status" value="1"/>
</dbReference>
<dbReference type="PIRSF" id="PIRSF003107">
    <property type="entry name" value="PhoU"/>
    <property type="match status" value="1"/>
</dbReference>
<keyword evidence="4 7" id="KW-0813">Transport</keyword>
<evidence type="ECO:0000256" key="4">
    <source>
        <dbReference type="ARBA" id="ARBA00022448"/>
    </source>
</evidence>
<keyword evidence="10" id="KW-1185">Reference proteome</keyword>
<sequence>MAKILEKQLASLHQDFASMGLEVATAIKRAAQAFKQQDQQLAKQVVDHDLQINQQEIYLEKKAAQVIALQQPVSSDLRILITILKASSDLERIGDHAASFARATLRIPADKKNSLIEDAIAEMSQHAYEMLQQVIHAYVNNDEKSARQIAQADSKTDDYLRLIRKEAMSCMQTDPDFVNVGTEYIVVAAHIERIGDYVTNVAEWIVYTNSGKIVELGSGWS</sequence>
<comment type="function">
    <text evidence="7">Plays a role in the regulation of phosphate uptake.</text>
</comment>
<dbReference type="PATRIC" id="fig|1423750.3.peg.2372"/>
<accession>A0A0R1VG10</accession>
<evidence type="ECO:0000313" key="9">
    <source>
        <dbReference type="EMBL" id="KRM04386.1"/>
    </source>
</evidence>
<dbReference type="InterPro" id="IPR038078">
    <property type="entry name" value="PhoU-like_sf"/>
</dbReference>
<comment type="subunit">
    <text evidence="3 7">Homodimer.</text>
</comment>
<dbReference type="AlphaFoldDB" id="A0A0R1VG10"/>
<dbReference type="InterPro" id="IPR026022">
    <property type="entry name" value="PhoU_dom"/>
</dbReference>
<evidence type="ECO:0000259" key="8">
    <source>
        <dbReference type="Pfam" id="PF01895"/>
    </source>
</evidence>
<dbReference type="InterPro" id="IPR028366">
    <property type="entry name" value="PhoU"/>
</dbReference>
<evidence type="ECO:0000256" key="1">
    <source>
        <dbReference type="ARBA" id="ARBA00004496"/>
    </source>
</evidence>
<comment type="subcellular location">
    <subcellularLocation>
        <location evidence="1 7">Cytoplasm</location>
    </subcellularLocation>
</comment>
<evidence type="ECO:0000256" key="6">
    <source>
        <dbReference type="ARBA" id="ARBA00022592"/>
    </source>
</evidence>
<proteinExistence type="inferred from homology"/>
<dbReference type="GO" id="GO:0005737">
    <property type="term" value="C:cytoplasm"/>
    <property type="evidence" value="ECO:0007669"/>
    <property type="project" value="UniProtKB-SubCell"/>
</dbReference>
<gene>
    <name evidence="9" type="ORF">FC89_GL002329</name>
</gene>
<dbReference type="Gene3D" id="1.20.58.220">
    <property type="entry name" value="Phosphate transport system protein phou homolog 2, domain 2"/>
    <property type="match status" value="1"/>
</dbReference>
<dbReference type="GeneID" id="98319987"/>
<reference evidence="9 10" key="1">
    <citation type="journal article" date="2015" name="Genome Announc.">
        <title>Expanding the biotechnology potential of lactobacilli through comparative genomics of 213 strains and associated genera.</title>
        <authorList>
            <person name="Sun Z."/>
            <person name="Harris H.M."/>
            <person name="McCann A."/>
            <person name="Guo C."/>
            <person name="Argimon S."/>
            <person name="Zhang W."/>
            <person name="Yang X."/>
            <person name="Jeffery I.B."/>
            <person name="Cooney J.C."/>
            <person name="Kagawa T.F."/>
            <person name="Liu W."/>
            <person name="Song Y."/>
            <person name="Salvetti E."/>
            <person name="Wrobel A."/>
            <person name="Rasinkangas P."/>
            <person name="Parkhill J."/>
            <person name="Rea M.C."/>
            <person name="O'Sullivan O."/>
            <person name="Ritari J."/>
            <person name="Douillard F.P."/>
            <person name="Paul Ross R."/>
            <person name="Yang R."/>
            <person name="Briner A.E."/>
            <person name="Felis G.E."/>
            <person name="de Vos W.M."/>
            <person name="Barrangou R."/>
            <person name="Klaenhammer T.R."/>
            <person name="Caufield P.W."/>
            <person name="Cui Y."/>
            <person name="Zhang H."/>
            <person name="O'Toole P.W."/>
        </authorList>
    </citation>
    <scope>NUCLEOTIDE SEQUENCE [LARGE SCALE GENOMIC DNA]</scope>
    <source>
        <strain evidence="9 10">DSM 18630</strain>
    </source>
</reference>
<dbReference type="OrthoDB" id="9814256at2"/>
<dbReference type="FunFam" id="1.20.58.220:FF:000004">
    <property type="entry name" value="Phosphate-specific transport system accessory protein PhoU"/>
    <property type="match status" value="1"/>
</dbReference>
<comment type="similarity">
    <text evidence="2 7">Belongs to the PhoU family.</text>
</comment>
<evidence type="ECO:0000313" key="10">
    <source>
        <dbReference type="Proteomes" id="UP000051451"/>
    </source>
</evidence>
<dbReference type="NCBIfam" id="TIGR02135">
    <property type="entry name" value="phoU_full"/>
    <property type="match status" value="1"/>
</dbReference>
<comment type="caution">
    <text evidence="9">The sequence shown here is derived from an EMBL/GenBank/DDBJ whole genome shotgun (WGS) entry which is preliminary data.</text>
</comment>
<dbReference type="Pfam" id="PF01895">
    <property type="entry name" value="PhoU"/>
    <property type="match status" value="2"/>
</dbReference>
<evidence type="ECO:0000256" key="5">
    <source>
        <dbReference type="ARBA" id="ARBA00022490"/>
    </source>
</evidence>
<feature type="domain" description="PhoU" evidence="8">
    <location>
        <begin position="18"/>
        <end position="103"/>
    </location>
</feature>
<dbReference type="GO" id="GO:0045936">
    <property type="term" value="P:negative regulation of phosphate metabolic process"/>
    <property type="evidence" value="ECO:0007669"/>
    <property type="project" value="InterPro"/>
</dbReference>
<dbReference type="SUPFAM" id="SSF109755">
    <property type="entry name" value="PhoU-like"/>
    <property type="match status" value="1"/>
</dbReference>
<keyword evidence="6 7" id="KW-0592">Phosphate transport</keyword>